<dbReference type="InterPro" id="IPR051262">
    <property type="entry name" value="SMP-30/CGR1_Lactonase"/>
</dbReference>
<dbReference type="AlphaFoldDB" id="A0A166BD21"/>
<reference evidence="2 3" key="1">
    <citation type="journal article" date="2016" name="Front. Microbiol.">
        <title>Comparative Genomic Analysis Reveals a Diverse Repertoire of Genes Involved in Prokaryote-Eukaryote Interactions within the Pseudovibrio Genus.</title>
        <authorList>
            <person name="Romano S."/>
            <person name="Fernandez-Guerra A."/>
            <person name="Reen F.J."/>
            <person name="Glockner F.O."/>
            <person name="Crowley S.P."/>
            <person name="O'Sullivan O."/>
            <person name="Cotter P.D."/>
            <person name="Adams C."/>
            <person name="Dobson A.D."/>
            <person name="O'Gara F."/>
        </authorList>
    </citation>
    <scope>NUCLEOTIDE SEQUENCE [LARGE SCALE GENOMIC DNA]</scope>
    <source>
        <strain evidence="2 3">Ad2</strain>
    </source>
</reference>
<evidence type="ECO:0000313" key="3">
    <source>
        <dbReference type="Proteomes" id="UP000076577"/>
    </source>
</evidence>
<protein>
    <submittedName>
        <fullName evidence="2">Lactonase drp35</fullName>
        <ecNumber evidence="2">3.1.1.-</ecNumber>
    </submittedName>
</protein>
<sequence>MIGPKHVLTARPRFELPKGLKHKGEPSKWAQMTRPGMQMHSFLEGAFFDDEENLWLCDVPYGRVFKVSPLGTWQLMHHIDGELHSMRIAPDGRLIAVDYRHGLIELTSYDRFTVLSAGYGSEEFLGLSDMCFGSDGTLWFTDSGRTSLSDPAGRLFCLPVGGSVQLVADCVPYSNGVCLSPDGAWVYVAATRANQVLKLSSNLPKTGKPMVGTYLQLSGGLGPDGLATNAKGLLAVAQAQAGRAYIFTPLGDLHALVHLPKGLWTTSVAFHPQETNRLMIVDAQFGCVFDVLLPD</sequence>
<dbReference type="PATRIC" id="fig|989403.3.peg.176"/>
<dbReference type="SUPFAM" id="SSF63829">
    <property type="entry name" value="Calcium-dependent phosphotriesterase"/>
    <property type="match status" value="1"/>
</dbReference>
<keyword evidence="2" id="KW-0378">Hydrolase</keyword>
<dbReference type="GO" id="GO:0016787">
    <property type="term" value="F:hydrolase activity"/>
    <property type="evidence" value="ECO:0007669"/>
    <property type="project" value="UniProtKB-KW"/>
</dbReference>
<dbReference type="Pfam" id="PF08450">
    <property type="entry name" value="SGL"/>
    <property type="match status" value="1"/>
</dbReference>
<organism evidence="2 3">
    <name type="scientific">Pseudovibrio axinellae</name>
    <dbReference type="NCBI Taxonomy" id="989403"/>
    <lineage>
        <taxon>Bacteria</taxon>
        <taxon>Pseudomonadati</taxon>
        <taxon>Pseudomonadota</taxon>
        <taxon>Alphaproteobacteria</taxon>
        <taxon>Hyphomicrobiales</taxon>
        <taxon>Stappiaceae</taxon>
        <taxon>Pseudovibrio</taxon>
    </lineage>
</organism>
<dbReference type="Proteomes" id="UP000076577">
    <property type="component" value="Unassembled WGS sequence"/>
</dbReference>
<dbReference type="EC" id="3.1.1.-" evidence="2"/>
<dbReference type="RefSeq" id="WP_082825535.1">
    <property type="nucleotide sequence ID" value="NZ_FOFM01000003.1"/>
</dbReference>
<dbReference type="InterPro" id="IPR013658">
    <property type="entry name" value="SGL"/>
</dbReference>
<dbReference type="OrthoDB" id="241638at2"/>
<evidence type="ECO:0000259" key="1">
    <source>
        <dbReference type="Pfam" id="PF08450"/>
    </source>
</evidence>
<name>A0A166BD21_9HYPH</name>
<dbReference type="PANTHER" id="PTHR47572">
    <property type="entry name" value="LIPOPROTEIN-RELATED"/>
    <property type="match status" value="1"/>
</dbReference>
<dbReference type="EMBL" id="LMCB01000001">
    <property type="protein sequence ID" value="KZL22140.1"/>
    <property type="molecule type" value="Genomic_DNA"/>
</dbReference>
<dbReference type="STRING" id="989403.SAMN05421798_10333"/>
<dbReference type="Gene3D" id="2.120.10.30">
    <property type="entry name" value="TolB, C-terminal domain"/>
    <property type="match status" value="1"/>
</dbReference>
<dbReference type="PANTHER" id="PTHR47572:SF5">
    <property type="entry name" value="BLR2277 PROTEIN"/>
    <property type="match status" value="1"/>
</dbReference>
<proteinExistence type="predicted"/>
<dbReference type="InterPro" id="IPR011042">
    <property type="entry name" value="6-blade_b-propeller_TolB-like"/>
</dbReference>
<keyword evidence="3" id="KW-1185">Reference proteome</keyword>
<feature type="domain" description="SMP-30/Gluconolactonase/LRE-like region" evidence="1">
    <location>
        <begin position="44"/>
        <end position="281"/>
    </location>
</feature>
<accession>A0A166BD21</accession>
<evidence type="ECO:0000313" key="2">
    <source>
        <dbReference type="EMBL" id="KZL22140.1"/>
    </source>
</evidence>
<comment type="caution">
    <text evidence="2">The sequence shown here is derived from an EMBL/GenBank/DDBJ whole genome shotgun (WGS) entry which is preliminary data.</text>
</comment>
<gene>
    <name evidence="2" type="ORF">PsAD2_00166</name>
</gene>